<dbReference type="GO" id="GO:0015562">
    <property type="term" value="F:efflux transmembrane transporter activity"/>
    <property type="evidence" value="ECO:0007669"/>
    <property type="project" value="InterPro"/>
</dbReference>
<evidence type="ECO:0000313" key="3">
    <source>
        <dbReference type="EMBL" id="SFN05858.1"/>
    </source>
</evidence>
<name>A0A1I4VWZ1_9GAMM</name>
<dbReference type="InterPro" id="IPR003423">
    <property type="entry name" value="OMP_efflux"/>
</dbReference>
<dbReference type="InterPro" id="IPR010131">
    <property type="entry name" value="MdtP/NodT-like"/>
</dbReference>
<sequence length="549" mass="58383">MVLMTMLAACASVSRREGADRVQALVGQRVPDAGFWSQAPQVPAAIESRVNELLAAPLTPVSAQKVALLKNPDLAASFAKLGIAQADVVEASRIGNPGFSASALRDGGPSKITMGLSLPLSDLLLLSSKRRFAEGEYERAQQLIAAEIVTLCADVARAWYEAAGARQVAAMRDAVSRAAAASSDLAQRYYEAGNISALALKLEQASASQARIAASMARAESTRARLALNARMGLNGDMAGRWQLDVPLAAPAETEDELETLRALARENRLDLLAARREVDQLGEALGVVRRWRLIGNIDLGVEREREPDGGKLSGPSLALAIPLFNQGQAAIARAQAQLEIGRANLARLELQIDNDVVLGRDRVAAMRSIVEDYRSALVPQREAIVARQQERTDFMLSGAFDLLLSRQQEFDAYAAYLDAVRDYWVARTELGRAVGTVLPSDASISTRVIDVEALLAPTEVSAPEHMHHGGSADAMPGMDHSGHGVPAMEAGPADDQAPAGGEGRTMDHSGHGSPPIGPAPTGTHGAKERHEKAQDTSDAMHDGYEGSK</sequence>
<dbReference type="PANTHER" id="PTHR30203">
    <property type="entry name" value="OUTER MEMBRANE CATION EFFLUX PROTEIN"/>
    <property type="match status" value="1"/>
</dbReference>
<feature type="region of interest" description="Disordered" evidence="2">
    <location>
        <begin position="464"/>
        <end position="549"/>
    </location>
</feature>
<evidence type="ECO:0000256" key="1">
    <source>
        <dbReference type="ARBA" id="ARBA00007613"/>
    </source>
</evidence>
<dbReference type="AlphaFoldDB" id="A0A1I4VWZ1"/>
<protein>
    <submittedName>
        <fullName evidence="3">Outer membrane protein, cobalt-zinc-cadmium efflux system</fullName>
    </submittedName>
</protein>
<dbReference type="Pfam" id="PF02321">
    <property type="entry name" value="OEP"/>
    <property type="match status" value="1"/>
</dbReference>
<evidence type="ECO:0000313" key="4">
    <source>
        <dbReference type="Proteomes" id="UP000198575"/>
    </source>
</evidence>
<evidence type="ECO:0000256" key="2">
    <source>
        <dbReference type="SAM" id="MobiDB-lite"/>
    </source>
</evidence>
<reference evidence="3 4" key="1">
    <citation type="submission" date="2016-10" db="EMBL/GenBank/DDBJ databases">
        <authorList>
            <person name="de Groot N.N."/>
        </authorList>
    </citation>
    <scope>NUCLEOTIDE SEQUENCE [LARGE SCALE GENOMIC DNA]</scope>
    <source>
        <strain evidence="3 4">CGMCC 1.7659</strain>
    </source>
</reference>
<dbReference type="EMBL" id="FOVF01000003">
    <property type="protein sequence ID" value="SFN05858.1"/>
    <property type="molecule type" value="Genomic_DNA"/>
</dbReference>
<accession>A0A1I4VWZ1</accession>
<feature type="compositionally biased region" description="Low complexity" evidence="2">
    <location>
        <begin position="490"/>
        <end position="500"/>
    </location>
</feature>
<dbReference type="Proteomes" id="UP000198575">
    <property type="component" value="Unassembled WGS sequence"/>
</dbReference>
<proteinExistence type="inferred from homology"/>
<keyword evidence="4" id="KW-1185">Reference proteome</keyword>
<dbReference type="Gene3D" id="1.20.1600.10">
    <property type="entry name" value="Outer membrane efflux proteins (OEP)"/>
    <property type="match status" value="1"/>
</dbReference>
<comment type="similarity">
    <text evidence="1">Belongs to the outer membrane factor (OMF) (TC 1.B.17) family.</text>
</comment>
<feature type="compositionally biased region" description="Basic and acidic residues" evidence="2">
    <location>
        <begin position="526"/>
        <end position="549"/>
    </location>
</feature>
<dbReference type="PANTHER" id="PTHR30203:SF24">
    <property type="entry name" value="BLR4935 PROTEIN"/>
    <property type="match status" value="1"/>
</dbReference>
<dbReference type="STRING" id="578942.SAMN05216289_103143"/>
<dbReference type="SUPFAM" id="SSF56954">
    <property type="entry name" value="Outer membrane efflux proteins (OEP)"/>
    <property type="match status" value="1"/>
</dbReference>
<gene>
    <name evidence="3" type="ORF">SAMN05216289_103143</name>
</gene>
<organism evidence="3 4">
    <name type="scientific">Dokdonella immobilis</name>
    <dbReference type="NCBI Taxonomy" id="578942"/>
    <lineage>
        <taxon>Bacteria</taxon>
        <taxon>Pseudomonadati</taxon>
        <taxon>Pseudomonadota</taxon>
        <taxon>Gammaproteobacteria</taxon>
        <taxon>Lysobacterales</taxon>
        <taxon>Rhodanobacteraceae</taxon>
        <taxon>Dokdonella</taxon>
    </lineage>
</organism>